<comment type="caution">
    <text evidence="4">The sequence shown here is derived from an EMBL/GenBank/DDBJ whole genome shotgun (WGS) entry which is preliminary data.</text>
</comment>
<gene>
    <name evidence="4" type="ORF">GCM10009854_39540</name>
</gene>
<sequence length="280" mass="29427">MQAQVEIALSAAARCGHAPTWDIGTGTLLWTDPPTRSVHRYRPGNGNASLQVPQQVGGAKPRSRGGIALHLQEGVALFDAHGETRTWLAYWARDGFVGGGTVVDRRGRLWATTVRDDEGGQGWLVRVGPDGSTGVVLSDLRACLGFGWSPEDTHLYIADAGTGRIEVLDFELSTGAAGNRRVLCEVGGQPAGLAVAADGGIWTAVRDKGELHHYAPGGELITTVPLPAQRPTGLCFGGPDLTDLYITSATEDIPSPAEADGALLVLRNAPEGLRAYAFTG</sequence>
<feature type="region of interest" description="Disordered" evidence="2">
    <location>
        <begin position="34"/>
        <end position="63"/>
    </location>
</feature>
<dbReference type="PANTHER" id="PTHR10907:SF47">
    <property type="entry name" value="REGUCALCIN"/>
    <property type="match status" value="1"/>
</dbReference>
<evidence type="ECO:0000259" key="3">
    <source>
        <dbReference type="Pfam" id="PF08450"/>
    </source>
</evidence>
<proteinExistence type="inferred from homology"/>
<protein>
    <submittedName>
        <fullName evidence="4">SMP-30/gluconolactonase/LRE family protein</fullName>
    </submittedName>
</protein>
<dbReference type="SUPFAM" id="SSF63829">
    <property type="entry name" value="Calcium-dependent phosphotriesterase"/>
    <property type="match status" value="1"/>
</dbReference>
<keyword evidence="5" id="KW-1185">Reference proteome</keyword>
<name>A0ABP5TS02_9PSEU</name>
<evidence type="ECO:0000313" key="5">
    <source>
        <dbReference type="Proteomes" id="UP001501218"/>
    </source>
</evidence>
<evidence type="ECO:0000256" key="2">
    <source>
        <dbReference type="SAM" id="MobiDB-lite"/>
    </source>
</evidence>
<organism evidence="4 5">
    <name type="scientific">Saccharopolyspora halophila</name>
    <dbReference type="NCBI Taxonomy" id="405551"/>
    <lineage>
        <taxon>Bacteria</taxon>
        <taxon>Bacillati</taxon>
        <taxon>Actinomycetota</taxon>
        <taxon>Actinomycetes</taxon>
        <taxon>Pseudonocardiales</taxon>
        <taxon>Pseudonocardiaceae</taxon>
        <taxon>Saccharopolyspora</taxon>
    </lineage>
</organism>
<dbReference type="EMBL" id="BAAARA010000015">
    <property type="protein sequence ID" value="GAA2357286.1"/>
    <property type="molecule type" value="Genomic_DNA"/>
</dbReference>
<dbReference type="Gene3D" id="2.120.10.30">
    <property type="entry name" value="TolB, C-terminal domain"/>
    <property type="match status" value="1"/>
</dbReference>
<dbReference type="RefSeq" id="WP_344134870.1">
    <property type="nucleotide sequence ID" value="NZ_BAAARA010000015.1"/>
</dbReference>
<reference evidence="5" key="1">
    <citation type="journal article" date="2019" name="Int. J. Syst. Evol. Microbiol.">
        <title>The Global Catalogue of Microorganisms (GCM) 10K type strain sequencing project: providing services to taxonomists for standard genome sequencing and annotation.</title>
        <authorList>
            <consortium name="The Broad Institute Genomics Platform"/>
            <consortium name="The Broad Institute Genome Sequencing Center for Infectious Disease"/>
            <person name="Wu L."/>
            <person name="Ma J."/>
        </authorList>
    </citation>
    <scope>NUCLEOTIDE SEQUENCE [LARGE SCALE GENOMIC DNA]</scope>
    <source>
        <strain evidence="5">JCM 16221</strain>
    </source>
</reference>
<evidence type="ECO:0000313" key="4">
    <source>
        <dbReference type="EMBL" id="GAA2357286.1"/>
    </source>
</evidence>
<dbReference type="InterPro" id="IPR013658">
    <property type="entry name" value="SGL"/>
</dbReference>
<dbReference type="Pfam" id="PF08450">
    <property type="entry name" value="SGL"/>
    <property type="match status" value="1"/>
</dbReference>
<comment type="similarity">
    <text evidence="1">Belongs to the SMP-30/CGR1 family.</text>
</comment>
<dbReference type="InterPro" id="IPR011042">
    <property type="entry name" value="6-blade_b-propeller_TolB-like"/>
</dbReference>
<dbReference type="Proteomes" id="UP001501218">
    <property type="component" value="Unassembled WGS sequence"/>
</dbReference>
<evidence type="ECO:0000256" key="1">
    <source>
        <dbReference type="ARBA" id="ARBA00008853"/>
    </source>
</evidence>
<accession>A0ABP5TS02</accession>
<dbReference type="PANTHER" id="PTHR10907">
    <property type="entry name" value="REGUCALCIN"/>
    <property type="match status" value="1"/>
</dbReference>
<feature type="domain" description="SMP-30/Gluconolactonase/LRE-like region" evidence="3">
    <location>
        <begin position="16"/>
        <end position="250"/>
    </location>
</feature>